<dbReference type="RefSeq" id="WP_127337099.1">
    <property type="nucleotide sequence ID" value="NZ_QWDM01000002.1"/>
</dbReference>
<reference evidence="2" key="1">
    <citation type="journal article" date="2019" name="Syst. Appl. Microbiol.">
        <title>Flavobacterium circumlabens sp. nov. and Flavobacterium cupreum sp. nov., two psychrotrophic species isolated from Antarctic environmental samples.</title>
        <authorList>
            <person name="Kralova S."/>
            <person name="Busse H.-J."/>
            <person name="Svec P."/>
            <person name="Maslanova I."/>
            <person name="Stankova E."/>
            <person name="Bartak M."/>
            <person name="Sedlacek I."/>
        </authorList>
    </citation>
    <scope>NUCLEOTIDE SEQUENCE [LARGE SCALE GENOMIC DNA]</scope>
    <source>
        <strain evidence="2">CCM 8825</strain>
    </source>
</reference>
<dbReference type="OrthoDB" id="1373154at2"/>
<protein>
    <submittedName>
        <fullName evidence="1">Uncharacterized protein</fullName>
    </submittedName>
</protein>
<evidence type="ECO:0000313" key="2">
    <source>
        <dbReference type="Proteomes" id="UP000288102"/>
    </source>
</evidence>
<name>A0A434ABY1_9FLAO</name>
<gene>
    <name evidence="1" type="ORF">D0817_03990</name>
</gene>
<dbReference type="Proteomes" id="UP000288102">
    <property type="component" value="Unassembled WGS sequence"/>
</dbReference>
<keyword evidence="2" id="KW-1185">Reference proteome</keyword>
<proteinExistence type="predicted"/>
<organism evidence="1 2">
    <name type="scientific">Flavobacterium cupreum</name>
    <dbReference type="NCBI Taxonomy" id="2133766"/>
    <lineage>
        <taxon>Bacteria</taxon>
        <taxon>Pseudomonadati</taxon>
        <taxon>Bacteroidota</taxon>
        <taxon>Flavobacteriia</taxon>
        <taxon>Flavobacteriales</taxon>
        <taxon>Flavobacteriaceae</taxon>
        <taxon>Flavobacterium</taxon>
    </lineage>
</organism>
<evidence type="ECO:0000313" key="1">
    <source>
        <dbReference type="EMBL" id="RUT71854.1"/>
    </source>
</evidence>
<dbReference type="AlphaFoldDB" id="A0A434ABY1"/>
<sequence>MNSNKIILYPKIEDVFSDTELGMYFKPLLTVTTSISNKIYNIHIIGSDGLVCEKNIKYSESYFFGFKYDNGTYDFLGSLEVFKEFDKVPDLYHFLEKDFMANKDSYLKNKRGVSKYLEDIKLELEKVSKFNDFSDAEYYAQFYSFEFTKYYYEKYGKHNHISVVTENYGKNTDSVLLNDGLSILDEFFLNLEYNLENNYDINEEMYVLGIHAERFLSIIRGGTILALLDKSKDIVYILEYS</sequence>
<dbReference type="EMBL" id="QWDM01000002">
    <property type="protein sequence ID" value="RUT71854.1"/>
    <property type="molecule type" value="Genomic_DNA"/>
</dbReference>
<accession>A0A434ABY1</accession>
<comment type="caution">
    <text evidence="1">The sequence shown here is derived from an EMBL/GenBank/DDBJ whole genome shotgun (WGS) entry which is preliminary data.</text>
</comment>